<proteinExistence type="predicted"/>
<sequence length="861" mass="97466">MASISSSFHGLNHGNQIGANYGPIYPPIERIETPPPPLSTCPFRRDPDFVDRGTLLGEIYERGCAPAARIALVGLGGVGKSQLAIECCYQIEDRSPQTWVFWIHAANAERFEKSCRDIANQIKIPGRNDPTAKVSQLLHNWLADKRNGKWVIILDNLDDSRFLHKIPAGQSTQDSGDTALRRSLLEYLPISQNGSIIITSRSREAVGGIVEPSDMIMIGPMDAKDATNLFGKKLGVQVTEDVGRLANELDYMPLAIAQAAALIKHREPRLSVSQYLEQFQMNDWQKIRFLTHDQKQLRRDKEAKNTILVTWQMSFDHIQQIHPAAADLLSFMCFFDRQGIPESLLRWQRVYDGDEISQRSEEDPDVYEKCESTTQSGEDHGQASPTSEAYASEVDFDTSSEHALLCEFEESISTLRDYSLISTDVDGTTFEMHRLVQLAMRQWLDAHGQTEWWKQCFIDTLYFEFPCVTFENWSVCRSLIPHVLSSLAQPPTEQRALEKWAQVMHQAAIFALENGDYAGCEDLARLASRTRSRLFGANNERTLDSLGVLGTALARQGRYQEAENISLRSLDIRKQKLGIEHPATMLNMNNLSSFYYDQGRYMEAERVVLRVLEIQKRILGLEHLHTMGSMGNLSSIYWAQGRYNEAEEFGMQALETRRRTLGSEYPDTAISMNNLASIYHSQGRHTEAGKIGLQAFDILKRIRGPEHPHTLSCMNNLASVYHAQGQDNKAEELESFLLKTHQRIFGPEHPDTLASMKAYARTLRSRGQHDSALILMTECTRLSAGVFGPEHPFTIGSTRTLKKWHQKNKSFSSVSTEAPIGGSSETRCQNEPHFVLAKASEKAPRPSKDRKRAIFYRFFRK</sequence>
<dbReference type="SUPFAM" id="SSF48452">
    <property type="entry name" value="TPR-like"/>
    <property type="match status" value="2"/>
</dbReference>
<name>A0A9W4NTZ6_9EURO</name>
<dbReference type="InterPro" id="IPR027417">
    <property type="entry name" value="P-loop_NTPase"/>
</dbReference>
<dbReference type="PANTHER" id="PTHR46082:SF6">
    <property type="entry name" value="AAA+ ATPASE DOMAIN-CONTAINING PROTEIN-RELATED"/>
    <property type="match status" value="1"/>
</dbReference>
<comment type="caution">
    <text evidence="1">The sequence shown here is derived from an EMBL/GenBank/DDBJ whole genome shotgun (WGS) entry which is preliminary data.</text>
</comment>
<dbReference type="Pfam" id="PF13374">
    <property type="entry name" value="TPR_10"/>
    <property type="match status" value="1"/>
</dbReference>
<dbReference type="InterPro" id="IPR053137">
    <property type="entry name" value="NLR-like"/>
</dbReference>
<evidence type="ECO:0000313" key="1">
    <source>
        <dbReference type="EMBL" id="CAG8406838.1"/>
    </source>
</evidence>
<evidence type="ECO:0008006" key="3">
    <source>
        <dbReference type="Google" id="ProtNLM"/>
    </source>
</evidence>
<dbReference type="SUPFAM" id="SSF52540">
    <property type="entry name" value="P-loop containing nucleoside triphosphate hydrolases"/>
    <property type="match status" value="1"/>
</dbReference>
<organism evidence="1 2">
    <name type="scientific">Penicillium salamii</name>
    <dbReference type="NCBI Taxonomy" id="1612424"/>
    <lineage>
        <taxon>Eukaryota</taxon>
        <taxon>Fungi</taxon>
        <taxon>Dikarya</taxon>
        <taxon>Ascomycota</taxon>
        <taxon>Pezizomycotina</taxon>
        <taxon>Eurotiomycetes</taxon>
        <taxon>Eurotiomycetidae</taxon>
        <taxon>Eurotiales</taxon>
        <taxon>Aspergillaceae</taxon>
        <taxon>Penicillium</taxon>
    </lineage>
</organism>
<dbReference type="Proteomes" id="UP001152649">
    <property type="component" value="Unassembled WGS sequence"/>
</dbReference>
<dbReference type="NCBIfam" id="NF040586">
    <property type="entry name" value="FxSxx_TPR"/>
    <property type="match status" value="1"/>
</dbReference>
<gene>
    <name evidence="1" type="ORF">PSALAMII_LOCUS8380</name>
</gene>
<dbReference type="Gene3D" id="1.25.40.10">
    <property type="entry name" value="Tetratricopeptide repeat domain"/>
    <property type="match status" value="2"/>
</dbReference>
<dbReference type="Gene3D" id="3.40.50.300">
    <property type="entry name" value="P-loop containing nucleotide triphosphate hydrolases"/>
    <property type="match status" value="1"/>
</dbReference>
<dbReference type="PANTHER" id="PTHR46082">
    <property type="entry name" value="ATP/GTP-BINDING PROTEIN-RELATED"/>
    <property type="match status" value="1"/>
</dbReference>
<protein>
    <recommendedName>
        <fullName evidence="3">NB-ARC domain-containing protein</fullName>
    </recommendedName>
</protein>
<accession>A0A9W4NTZ6</accession>
<dbReference type="OrthoDB" id="444631at2759"/>
<dbReference type="Pfam" id="PF13424">
    <property type="entry name" value="TPR_12"/>
    <property type="match status" value="3"/>
</dbReference>
<reference evidence="1" key="1">
    <citation type="submission" date="2021-07" db="EMBL/GenBank/DDBJ databases">
        <authorList>
            <person name="Branca A.L. A."/>
        </authorList>
    </citation>
    <scope>NUCLEOTIDE SEQUENCE</scope>
</reference>
<dbReference type="EMBL" id="CAJVPG010000422">
    <property type="protein sequence ID" value="CAG8406838.1"/>
    <property type="molecule type" value="Genomic_DNA"/>
</dbReference>
<dbReference type="AlphaFoldDB" id="A0A9W4NTZ6"/>
<evidence type="ECO:0000313" key="2">
    <source>
        <dbReference type="Proteomes" id="UP001152649"/>
    </source>
</evidence>
<keyword evidence="2" id="KW-1185">Reference proteome</keyword>
<dbReference type="InterPro" id="IPR011990">
    <property type="entry name" value="TPR-like_helical_dom_sf"/>
</dbReference>